<dbReference type="RefSeq" id="WP_015385538.1">
    <property type="nucleotide sequence ID" value="NC_020247.1"/>
</dbReference>
<dbReference type="Proteomes" id="UP000011280">
    <property type="component" value="Chromosome"/>
</dbReference>
<dbReference type="PATRIC" id="fig|1028567.7.peg.995"/>
<protein>
    <submittedName>
        <fullName evidence="1">Uncharacterized protein</fullName>
    </submittedName>
</protein>
<evidence type="ECO:0000313" key="2">
    <source>
        <dbReference type="Proteomes" id="UP000011280"/>
    </source>
</evidence>
<gene>
    <name evidence="1" type="ORF">SacRon12I_05060</name>
</gene>
<dbReference type="EMBL" id="CP002818">
    <property type="protein sequence ID" value="AGE73256.1"/>
    <property type="molecule type" value="Genomic_DNA"/>
</dbReference>
<dbReference type="AlphaFoldDB" id="M1J1W8"/>
<proteinExistence type="predicted"/>
<name>M1J1W8_9CREN</name>
<dbReference type="HOGENOM" id="CLU_3039224_0_0_2"/>
<organism evidence="2">
    <name type="scientific">Sulfolobus acidocaldarius Ron12/I</name>
    <dbReference type="NCBI Taxonomy" id="1028567"/>
    <lineage>
        <taxon>Archaea</taxon>
        <taxon>Thermoproteota</taxon>
        <taxon>Thermoprotei</taxon>
        <taxon>Sulfolobales</taxon>
        <taxon>Sulfolobaceae</taxon>
        <taxon>Sulfolobus</taxon>
    </lineage>
</organism>
<sequence length="54" mass="6233">MKVEVTLNLDEEVERKVEIYALSEGISFDEAMEELIRTLLYDEIVEKITSSSHS</sequence>
<dbReference type="GeneID" id="58788698"/>
<dbReference type="KEGG" id="sacr:SacRon12I_05060"/>
<reference evidence="1 2" key="1">
    <citation type="journal article" date="2012" name="ISME J.">
        <title>Genomic evidence of rapid, global-scale gene flow in a Sulfolobus species.</title>
        <authorList>
            <person name="Mao D."/>
            <person name="Grogan D."/>
        </authorList>
    </citation>
    <scope>NUCLEOTIDE SEQUENCE [LARGE SCALE GENOMIC DNA]</scope>
    <source>
        <strain evidence="1 2">Ron12/I</strain>
    </source>
</reference>
<accession>M1J1W8</accession>
<evidence type="ECO:0000313" key="1">
    <source>
        <dbReference type="EMBL" id="AGE73256.1"/>
    </source>
</evidence>